<evidence type="ECO:0000256" key="2">
    <source>
        <dbReference type="SAM" id="Phobius"/>
    </source>
</evidence>
<name>A0ABX9K4G6_9BACT</name>
<evidence type="ECO:0000256" key="1">
    <source>
        <dbReference type="SAM" id="MobiDB-lite"/>
    </source>
</evidence>
<keyword evidence="2" id="KW-1133">Transmembrane helix</keyword>
<feature type="transmembrane region" description="Helical" evidence="2">
    <location>
        <begin position="76"/>
        <end position="96"/>
    </location>
</feature>
<dbReference type="RefSeq" id="WP_047855231.1">
    <property type="nucleotide sequence ID" value="NZ_CP011509.1"/>
</dbReference>
<dbReference type="EMBL" id="QUMU01000004">
    <property type="protein sequence ID" value="REG32910.1"/>
    <property type="molecule type" value="Genomic_DNA"/>
</dbReference>
<dbReference type="Proteomes" id="UP000256345">
    <property type="component" value="Unassembled WGS sequence"/>
</dbReference>
<feature type="transmembrane region" description="Helical" evidence="2">
    <location>
        <begin position="220"/>
        <end position="241"/>
    </location>
</feature>
<feature type="compositionally biased region" description="Low complexity" evidence="1">
    <location>
        <begin position="7"/>
        <end position="21"/>
    </location>
</feature>
<keyword evidence="2" id="KW-0812">Transmembrane</keyword>
<gene>
    <name evidence="3" type="ORF">ATI61_104200</name>
</gene>
<feature type="transmembrane region" description="Helical" evidence="2">
    <location>
        <begin position="116"/>
        <end position="137"/>
    </location>
</feature>
<evidence type="ECO:0000313" key="3">
    <source>
        <dbReference type="EMBL" id="REG32910.1"/>
    </source>
</evidence>
<keyword evidence="4" id="KW-1185">Reference proteome</keyword>
<proteinExistence type="predicted"/>
<comment type="caution">
    <text evidence="3">The sequence shown here is derived from an EMBL/GenBank/DDBJ whole genome shotgun (WGS) entry which is preliminary data.</text>
</comment>
<reference evidence="3 4" key="1">
    <citation type="submission" date="2018-08" db="EMBL/GenBank/DDBJ databases">
        <title>Genomic Encyclopedia of Archaeal and Bacterial Type Strains, Phase II (KMG-II): from individual species to whole genera.</title>
        <authorList>
            <person name="Goeker M."/>
        </authorList>
    </citation>
    <scope>NUCLEOTIDE SEQUENCE [LARGE SCALE GENOMIC DNA]</scope>
    <source>
        <strain evidence="3 4">DSM 2261</strain>
    </source>
</reference>
<organism evidence="3 4">
    <name type="scientific">Archangium gephyra</name>
    <dbReference type="NCBI Taxonomy" id="48"/>
    <lineage>
        <taxon>Bacteria</taxon>
        <taxon>Pseudomonadati</taxon>
        <taxon>Myxococcota</taxon>
        <taxon>Myxococcia</taxon>
        <taxon>Myxococcales</taxon>
        <taxon>Cystobacterineae</taxon>
        <taxon>Archangiaceae</taxon>
        <taxon>Archangium</taxon>
    </lineage>
</organism>
<sequence>MAEPDDQAPSAPGSSPPQGQSPAFWREGRAALRLVFQSPLVLPIACVLTFVASLQFLLEGPGLNSLDILSARQTRLWHMLVAFEPTLWLASLLSVFGDFKRNGAVWPGPGRERLAVVFYAVFLFTMALLPTIVPLLARPSFLPANVDALTEVPHLQAKMFVLNCLGSVVSVMLACGMLSVHIQLVGRPLRNPSSAEETATESLEREVLRYQQLRAQLKRCLGFAGTIISVSILTVSAFNNVLTQAAPPQPDVLPSMAAMSFGIYFTGFLAIVYLPASKTLSEVGEALAAQLVRRSPGARATWKQWSEEQQAVRTYLGLEGSALQELQQGLALLSPFVASLSALILGAAR</sequence>
<accession>A0ABX9K4G6</accession>
<keyword evidence="2" id="KW-0472">Membrane</keyword>
<feature type="transmembrane region" description="Helical" evidence="2">
    <location>
        <begin position="34"/>
        <end position="56"/>
    </location>
</feature>
<feature type="region of interest" description="Disordered" evidence="1">
    <location>
        <begin position="1"/>
        <end position="21"/>
    </location>
</feature>
<feature type="transmembrane region" description="Helical" evidence="2">
    <location>
        <begin position="157"/>
        <end position="180"/>
    </location>
</feature>
<evidence type="ECO:0000313" key="4">
    <source>
        <dbReference type="Proteomes" id="UP000256345"/>
    </source>
</evidence>
<feature type="transmembrane region" description="Helical" evidence="2">
    <location>
        <begin position="253"/>
        <end position="274"/>
    </location>
</feature>
<protein>
    <submittedName>
        <fullName evidence="3">Uncharacterized protein</fullName>
    </submittedName>
</protein>